<dbReference type="InterPro" id="IPR036388">
    <property type="entry name" value="WH-like_DNA-bd_sf"/>
</dbReference>
<dbReference type="Gene3D" id="1.10.10.10">
    <property type="entry name" value="Winged helix-like DNA-binding domain superfamily/Winged helix DNA-binding domain"/>
    <property type="match status" value="1"/>
</dbReference>
<dbReference type="AlphaFoldDB" id="A0A1Y2NT79"/>
<accession>A0A1Y2NT79</accession>
<dbReference type="GeneID" id="91403062"/>
<evidence type="ECO:0000313" key="2">
    <source>
        <dbReference type="Proteomes" id="UP000194318"/>
    </source>
</evidence>
<name>A0A1Y2NT79_STRFR</name>
<protein>
    <recommendedName>
        <fullName evidence="3">Helix-turn-helix domain-containing protein</fullName>
    </recommendedName>
</protein>
<organism evidence="1 2">
    <name type="scientific">Streptomyces fradiae ATCC 10745 = DSM 40063</name>
    <dbReference type="NCBI Taxonomy" id="1319510"/>
    <lineage>
        <taxon>Bacteria</taxon>
        <taxon>Bacillati</taxon>
        <taxon>Actinomycetota</taxon>
        <taxon>Actinomycetes</taxon>
        <taxon>Kitasatosporales</taxon>
        <taxon>Streptomycetaceae</taxon>
        <taxon>Streptomyces</taxon>
    </lineage>
</organism>
<sequence>MSTEAVTWAMDDAPMLLTDKGKPDTTARNVLQVLGEHAHKDGSNAHPSVLRIQYRTGFDRRTVQRALKRLEAGGLIAAAGQVNGRTVWKLSLHLKRPASDWADLERGEEEERRAAAERQRRSRAKRVTQSASVTVTHSNDVTQADVTHSNDVSHALKVRDVTHSASARHALNAALTTNQPSEQPPATPVAEVGGDSYPSQELAALAPIDTDGFTVSDSMRAWAIRAFGSHLNIDYETAQFLDHFRANGARRSNWPAEWQKWVRRSAKYASERATNVFHLPTGQTLTGTDATVAGWAALAHQLAQNGDPA</sequence>
<reference evidence="1 2" key="1">
    <citation type="submission" date="2016-09" db="EMBL/GenBank/DDBJ databases">
        <title>Streptomyces fradiae DSM40063, a candidate organism with high potential of specific P450 cytochromes.</title>
        <authorList>
            <person name="Grumaz C."/>
            <person name="Vainshtein Y."/>
            <person name="Kirstahler P."/>
            <person name="Sohn K."/>
        </authorList>
    </citation>
    <scope>NUCLEOTIDE SEQUENCE [LARGE SCALE GENOMIC DNA]</scope>
    <source>
        <strain evidence="1 2">DSM 40063</strain>
    </source>
</reference>
<proteinExistence type="predicted"/>
<evidence type="ECO:0000313" key="1">
    <source>
        <dbReference type="EMBL" id="OSY50441.1"/>
    </source>
</evidence>
<comment type="caution">
    <text evidence="1">The sequence shown here is derived from an EMBL/GenBank/DDBJ whole genome shotgun (WGS) entry which is preliminary data.</text>
</comment>
<dbReference type="Proteomes" id="UP000194318">
    <property type="component" value="Unassembled WGS sequence"/>
</dbReference>
<evidence type="ECO:0008006" key="3">
    <source>
        <dbReference type="Google" id="ProtNLM"/>
    </source>
</evidence>
<dbReference type="Pfam" id="PF13730">
    <property type="entry name" value="HTH_36"/>
    <property type="match status" value="1"/>
</dbReference>
<gene>
    <name evidence="1" type="ORF">BG846_03919</name>
</gene>
<dbReference type="RefSeq" id="WP_031135446.1">
    <property type="nucleotide sequence ID" value="NZ_ASYR01000041.1"/>
</dbReference>
<dbReference type="EMBL" id="MIFZ01000281">
    <property type="protein sequence ID" value="OSY50441.1"/>
    <property type="molecule type" value="Genomic_DNA"/>
</dbReference>